<reference evidence="2 3" key="1">
    <citation type="submission" date="2016-11" db="EMBL/GenBank/DDBJ databases">
        <title>Draft Genome Sequences of Nine Cyanobacterial Strains from Diverse Habitats.</title>
        <authorList>
            <person name="Zhu T."/>
            <person name="Hou S."/>
            <person name="Lu X."/>
            <person name="Hess W.R."/>
        </authorList>
    </citation>
    <scope>NUCLEOTIDE SEQUENCE [LARGE SCALE GENOMIC DNA]</scope>
    <source>
        <strain evidence="2 3">NIES-593</strain>
    </source>
</reference>
<feature type="compositionally biased region" description="Low complexity" evidence="1">
    <location>
        <begin position="142"/>
        <end position="158"/>
    </location>
</feature>
<proteinExistence type="predicted"/>
<feature type="compositionally biased region" description="Polar residues" evidence="1">
    <location>
        <begin position="188"/>
        <end position="201"/>
    </location>
</feature>
<feature type="region of interest" description="Disordered" evidence="1">
    <location>
        <begin position="137"/>
        <end position="201"/>
    </location>
</feature>
<name>A0A1U7HNL6_9CYAN</name>
<dbReference type="RefSeq" id="WP_073598563.1">
    <property type="nucleotide sequence ID" value="NZ_MRCB01000004.1"/>
</dbReference>
<organism evidence="2 3">
    <name type="scientific">Hydrococcus rivularis NIES-593</name>
    <dbReference type="NCBI Taxonomy" id="1921803"/>
    <lineage>
        <taxon>Bacteria</taxon>
        <taxon>Bacillati</taxon>
        <taxon>Cyanobacteriota</taxon>
        <taxon>Cyanophyceae</taxon>
        <taxon>Pleurocapsales</taxon>
        <taxon>Hydrococcaceae</taxon>
        <taxon>Hydrococcus</taxon>
    </lineage>
</organism>
<evidence type="ECO:0000313" key="2">
    <source>
        <dbReference type="EMBL" id="OKH25151.1"/>
    </source>
</evidence>
<dbReference type="AlphaFoldDB" id="A0A1U7HNL6"/>
<keyword evidence="3" id="KW-1185">Reference proteome</keyword>
<comment type="caution">
    <text evidence="2">The sequence shown here is derived from an EMBL/GenBank/DDBJ whole genome shotgun (WGS) entry which is preliminary data.</text>
</comment>
<gene>
    <name evidence="2" type="ORF">NIES593_05140</name>
</gene>
<dbReference type="OrthoDB" id="422658at2"/>
<evidence type="ECO:0000313" key="3">
    <source>
        <dbReference type="Proteomes" id="UP000186868"/>
    </source>
</evidence>
<dbReference type="PROSITE" id="PS51257">
    <property type="entry name" value="PROKAR_LIPOPROTEIN"/>
    <property type="match status" value="1"/>
</dbReference>
<dbReference type="EMBL" id="MRCB01000004">
    <property type="protein sequence ID" value="OKH25151.1"/>
    <property type="molecule type" value="Genomic_DNA"/>
</dbReference>
<evidence type="ECO:0000256" key="1">
    <source>
        <dbReference type="SAM" id="MobiDB-lite"/>
    </source>
</evidence>
<accession>A0A1U7HNL6</accession>
<dbReference type="Proteomes" id="UP000186868">
    <property type="component" value="Unassembled WGS sequence"/>
</dbReference>
<sequence length="201" mass="22159">MIRSITQKPTIPISLFILVSCTGVSLLTPETISSQAVAAQTANINISIAREKEETYENFLRRAEAMAAKTIQSRFKQDASIAELRVAINGENQGAIVPILSLKVSRSGWRMSPEIQRWATYYPDSKFLLGFEQPIAQPRSATPPAGQQQPTPAEQPQSPQQPPNPETQQPIPAEEPQPEKPQSPFQRLTPTEEAQPSDSSQ</sequence>
<dbReference type="STRING" id="1921803.NIES593_05140"/>
<protein>
    <submittedName>
        <fullName evidence="2">Uncharacterized protein</fullName>
    </submittedName>
</protein>